<keyword evidence="10" id="KW-1185">Reference proteome</keyword>
<dbReference type="InterPro" id="IPR020568">
    <property type="entry name" value="Ribosomal_Su5_D2-typ_SF"/>
</dbReference>
<organism evidence="9 10">
    <name type="scientific">Candidatus Paraluminiphilus aquimaris</name>
    <dbReference type="NCBI Taxonomy" id="2518994"/>
    <lineage>
        <taxon>Bacteria</taxon>
        <taxon>Pseudomonadati</taxon>
        <taxon>Pseudomonadota</taxon>
        <taxon>Gammaproteobacteria</taxon>
        <taxon>Cellvibrionales</taxon>
        <taxon>Halieaceae</taxon>
        <taxon>Candidatus Paraluminiphilus</taxon>
    </lineage>
</organism>
<evidence type="ECO:0000256" key="2">
    <source>
        <dbReference type="ARBA" id="ARBA00022694"/>
    </source>
</evidence>
<keyword evidence="2 7" id="KW-0819">tRNA processing</keyword>
<proteinExistence type="inferred from homology"/>
<dbReference type="Gene3D" id="3.30.230.10">
    <property type="match status" value="1"/>
</dbReference>
<gene>
    <name evidence="7 9" type="primary">rnpA</name>
    <name evidence="9" type="ORF">E0F26_02730</name>
</gene>
<dbReference type="InterPro" id="IPR000100">
    <property type="entry name" value="RNase_P"/>
</dbReference>
<dbReference type="GO" id="GO:0004526">
    <property type="term" value="F:ribonuclease P activity"/>
    <property type="evidence" value="ECO:0007669"/>
    <property type="project" value="UniProtKB-EC"/>
</dbReference>
<dbReference type="RefSeq" id="WP_279242514.1">
    <property type="nucleotide sequence ID" value="NZ_CP036501.1"/>
</dbReference>
<dbReference type="NCBIfam" id="TIGR00188">
    <property type="entry name" value="rnpA"/>
    <property type="match status" value="1"/>
</dbReference>
<name>A0ABY6Q455_9GAMM</name>
<keyword evidence="6 7" id="KW-0694">RNA-binding</keyword>
<dbReference type="SUPFAM" id="SSF54211">
    <property type="entry name" value="Ribosomal protein S5 domain 2-like"/>
    <property type="match status" value="1"/>
</dbReference>
<evidence type="ECO:0000313" key="9">
    <source>
        <dbReference type="EMBL" id="UZP73718.1"/>
    </source>
</evidence>
<dbReference type="InterPro" id="IPR020539">
    <property type="entry name" value="RNase_P_CS"/>
</dbReference>
<evidence type="ECO:0000256" key="5">
    <source>
        <dbReference type="ARBA" id="ARBA00022801"/>
    </source>
</evidence>
<dbReference type="PANTHER" id="PTHR33992">
    <property type="entry name" value="RIBONUCLEASE P PROTEIN COMPONENT"/>
    <property type="match status" value="1"/>
</dbReference>
<dbReference type="PROSITE" id="PS00648">
    <property type="entry name" value="RIBONUCLEASE_P"/>
    <property type="match status" value="1"/>
</dbReference>
<evidence type="ECO:0000313" key="10">
    <source>
        <dbReference type="Proteomes" id="UP001317963"/>
    </source>
</evidence>
<evidence type="ECO:0000256" key="4">
    <source>
        <dbReference type="ARBA" id="ARBA00022759"/>
    </source>
</evidence>
<comment type="function">
    <text evidence="1 7">RNaseP catalyzes the removal of the 5'-leader sequence from pre-tRNA to produce the mature 5'-terminus. It can also cleave other RNA substrates such as 4.5S RNA. The protein component plays an auxiliary but essential role in vivo by binding to the 5'-leader sequence and broadening the substrate specificity of the ribozyme.</text>
</comment>
<dbReference type="Pfam" id="PF00825">
    <property type="entry name" value="Ribonuclease_P"/>
    <property type="match status" value="1"/>
</dbReference>
<keyword evidence="5 7" id="KW-0378">Hydrolase</keyword>
<evidence type="ECO:0000256" key="7">
    <source>
        <dbReference type="HAMAP-Rule" id="MF_00227"/>
    </source>
</evidence>
<sequence>MSTSFPKHHRLLDKKAFSAVFDGNPVKASGASGMLLSISSSEEQSRLGVIVAKKNVRHATQRNRIKRIVREHFRLNPLPTPIDIIFLARRGVADKSNAELREDIAAVWQKLVNKRERV</sequence>
<protein>
    <recommendedName>
        <fullName evidence="7 8">Ribonuclease P protein component</fullName>
        <shortName evidence="7">RNase P protein</shortName>
        <shortName evidence="7">RNaseP protein</shortName>
        <ecNumber evidence="7 8">3.1.26.5</ecNumber>
    </recommendedName>
    <alternativeName>
        <fullName evidence="7">Protein C5</fullName>
    </alternativeName>
</protein>
<reference evidence="9 10" key="1">
    <citation type="submission" date="2019-02" db="EMBL/GenBank/DDBJ databases">
        <title>Halieaceae_genomes.</title>
        <authorList>
            <person name="Li S.-H."/>
        </authorList>
    </citation>
    <scope>NUCLEOTIDE SEQUENCE [LARGE SCALE GENOMIC DNA]</scope>
    <source>
        <strain evidence="9 10">JH123</strain>
    </source>
</reference>
<comment type="similarity">
    <text evidence="7">Belongs to the RnpA family.</text>
</comment>
<dbReference type="EMBL" id="CP036501">
    <property type="protein sequence ID" value="UZP73718.1"/>
    <property type="molecule type" value="Genomic_DNA"/>
</dbReference>
<evidence type="ECO:0000256" key="8">
    <source>
        <dbReference type="NCBIfam" id="TIGR00188"/>
    </source>
</evidence>
<comment type="catalytic activity">
    <reaction evidence="7">
        <text>Endonucleolytic cleavage of RNA, removing 5'-extranucleotides from tRNA precursor.</text>
        <dbReference type="EC" id="3.1.26.5"/>
    </reaction>
</comment>
<keyword evidence="3 7" id="KW-0540">Nuclease</keyword>
<comment type="subunit">
    <text evidence="7">Consists of a catalytic RNA component (M1 or rnpB) and a protein subunit.</text>
</comment>
<dbReference type="Proteomes" id="UP001317963">
    <property type="component" value="Chromosome"/>
</dbReference>
<evidence type="ECO:0000256" key="3">
    <source>
        <dbReference type="ARBA" id="ARBA00022722"/>
    </source>
</evidence>
<dbReference type="InterPro" id="IPR014721">
    <property type="entry name" value="Ribsml_uS5_D2-typ_fold_subgr"/>
</dbReference>
<keyword evidence="4 7" id="KW-0255">Endonuclease</keyword>
<accession>A0ABY6Q455</accession>
<evidence type="ECO:0000256" key="1">
    <source>
        <dbReference type="ARBA" id="ARBA00002663"/>
    </source>
</evidence>
<evidence type="ECO:0000256" key="6">
    <source>
        <dbReference type="ARBA" id="ARBA00022884"/>
    </source>
</evidence>
<dbReference type="PANTHER" id="PTHR33992:SF1">
    <property type="entry name" value="RIBONUCLEASE P PROTEIN COMPONENT"/>
    <property type="match status" value="1"/>
</dbReference>
<dbReference type="EC" id="3.1.26.5" evidence="7 8"/>
<dbReference type="HAMAP" id="MF_00227">
    <property type="entry name" value="RNase_P"/>
    <property type="match status" value="1"/>
</dbReference>